<evidence type="ECO:0000313" key="1">
    <source>
        <dbReference type="EMBL" id="CAF1078878.1"/>
    </source>
</evidence>
<dbReference type="GO" id="GO:0005261">
    <property type="term" value="F:monoatomic cation channel activity"/>
    <property type="evidence" value="ECO:0007669"/>
    <property type="project" value="TreeGrafter"/>
</dbReference>
<dbReference type="GO" id="GO:0030001">
    <property type="term" value="P:metal ion transport"/>
    <property type="evidence" value="ECO:0007669"/>
    <property type="project" value="TreeGrafter"/>
</dbReference>
<name>A0A814MJJ9_9BILA</name>
<evidence type="ECO:0000313" key="2">
    <source>
        <dbReference type="Proteomes" id="UP000663864"/>
    </source>
</evidence>
<comment type="caution">
    <text evidence="1">The sequence shown here is derived from an EMBL/GenBank/DDBJ whole genome shotgun (WGS) entry which is preliminary data.</text>
</comment>
<organism evidence="1 2">
    <name type="scientific">Rotaria sordida</name>
    <dbReference type="NCBI Taxonomy" id="392033"/>
    <lineage>
        <taxon>Eukaryota</taxon>
        <taxon>Metazoa</taxon>
        <taxon>Spiralia</taxon>
        <taxon>Gnathifera</taxon>
        <taxon>Rotifera</taxon>
        <taxon>Eurotatoria</taxon>
        <taxon>Bdelloidea</taxon>
        <taxon>Philodinida</taxon>
        <taxon>Philodinidae</taxon>
        <taxon>Rotaria</taxon>
    </lineage>
</organism>
<dbReference type="GO" id="GO:0005886">
    <property type="term" value="C:plasma membrane"/>
    <property type="evidence" value="ECO:0007669"/>
    <property type="project" value="TreeGrafter"/>
</dbReference>
<dbReference type="PANTHER" id="PTHR13800">
    <property type="entry name" value="TRANSIENT RECEPTOR POTENTIAL CATION CHANNEL, SUBFAMILY M, MEMBER 6"/>
    <property type="match status" value="1"/>
</dbReference>
<dbReference type="Proteomes" id="UP000663864">
    <property type="component" value="Unassembled WGS sequence"/>
</dbReference>
<dbReference type="EMBL" id="CAJNOT010000779">
    <property type="protein sequence ID" value="CAF1078878.1"/>
    <property type="molecule type" value="Genomic_DNA"/>
</dbReference>
<gene>
    <name evidence="1" type="ORF">ZHD862_LOCUS16474</name>
</gene>
<dbReference type="InterPro" id="IPR050927">
    <property type="entry name" value="TRPM"/>
</dbReference>
<sequence>MGVAGNLEDAIADAMLKRIHFLRKENDGFTDSSLAAELKWCLIWNKVDDARQNVFADYVFENITPSQGRQEFIKSVAPAAIIEALCQDNVSFVHLLMENGVSMKDLNIEQLTAEELKMFCAKTLRYSYKSKKTNKRIQRRPMLSYRPILAYDTTSESNIKYTSFECSDRNVQ</sequence>
<dbReference type="PANTHER" id="PTHR13800:SF1">
    <property type="entry name" value="TRANSIENT RECEPTOR POTENTIAL CATION CHANNEL TRPM"/>
    <property type="match status" value="1"/>
</dbReference>
<accession>A0A814MJJ9</accession>
<reference evidence="1" key="1">
    <citation type="submission" date="2021-02" db="EMBL/GenBank/DDBJ databases">
        <authorList>
            <person name="Nowell W R."/>
        </authorList>
    </citation>
    <scope>NUCLEOTIDE SEQUENCE</scope>
</reference>
<protein>
    <submittedName>
        <fullName evidence="1">Uncharacterized protein</fullName>
    </submittedName>
</protein>
<dbReference type="AlphaFoldDB" id="A0A814MJJ9"/>
<proteinExistence type="predicted"/>